<evidence type="ECO:0000256" key="5">
    <source>
        <dbReference type="ARBA" id="ARBA00022840"/>
    </source>
</evidence>
<gene>
    <name evidence="7" type="primary">TTLL3A</name>
    <name evidence="7" type="ORF">AK812_SmicGene23806</name>
</gene>
<dbReference type="InterPro" id="IPR004344">
    <property type="entry name" value="TTL/TTLL_fam"/>
</dbReference>
<comment type="subcellular location">
    <subcellularLocation>
        <location evidence="1">Cytoplasm</location>
    </subcellularLocation>
</comment>
<evidence type="ECO:0000313" key="7">
    <source>
        <dbReference type="EMBL" id="OLP94204.1"/>
    </source>
</evidence>
<dbReference type="GO" id="GO:0015630">
    <property type="term" value="C:microtubule cytoskeleton"/>
    <property type="evidence" value="ECO:0007669"/>
    <property type="project" value="TreeGrafter"/>
</dbReference>
<keyword evidence="4" id="KW-0547">Nucleotide-binding</keyword>
<dbReference type="Pfam" id="PF03133">
    <property type="entry name" value="TTL"/>
    <property type="match status" value="1"/>
</dbReference>
<accession>A0A1Q9DG84</accession>
<sequence length="717" mass="79873">MPAFSCTSKKCSEAFDTDDMSLKELSTVNMGFLNISEPHWNPNTYNQGLRRGCFTSVGAICAMAILQAQRPLATSPAADDEKLGKRTRHSSKPKAAKKAAPQKSPGPPKNIFICEGGSCDLVRRVLSSWGWSENEDPQSSDCLLKWTFRSRDAEKVRFGPWQLINHFHGSYYLSNKAFLGQCLQSCDCAARFFPRQHDLRNVFGMRCFLRDFVVTQAEQALAVGRPAVAGNSISAREAALRVLRRHKDWQEGSQERSERLLRCPHECHALLGEGCQLPRKMSLHQRAHVDLFLSQYTKPGAECAICSTEPSTSRGAAGCACASRLRQDPLDGPGNVWALKEPCVQKGKGVTVLTGLSKILTAYETHRAAGQGRDCVAQKYIERPLLVPRSTGPAKCDLRAWVLVLDWNPLTAFVHPEVYFRVATLPFELDAMAPNAHKTNCRDEENRTPMKVLFEQMGPTAAERWHNYTWPRLLDAVRAALLATRPAMYSDKPKMSSPSAFELFGLDFGLDDSWRPWLLEINTSPCMLDDCKGDYEEEKPRGPSRKVHDEDEEAYHDGWQPPPHAELCNLPASRQGRDARLFGEETHCPNCLGAAVNAVPECLVSGLSLGDLCGRWRLILREKGLDDATLRQSRETLMRRIYQGMSTREASVSRLLREWLLPVGQADMETVAAAGEGMSKTSPKLQLKRAFSQPARRIPQPLHMGGADAVSATNLVR</sequence>
<dbReference type="PANTHER" id="PTHR45870:SF2">
    <property type="entry name" value="TUBULIN MONOGLYCYLASE TTLL3"/>
    <property type="match status" value="1"/>
</dbReference>
<evidence type="ECO:0000256" key="2">
    <source>
        <dbReference type="ARBA" id="ARBA00022490"/>
    </source>
</evidence>
<dbReference type="SUPFAM" id="SSF56059">
    <property type="entry name" value="Glutathione synthetase ATP-binding domain-like"/>
    <property type="match status" value="1"/>
</dbReference>
<dbReference type="Gene3D" id="3.30.470.20">
    <property type="entry name" value="ATP-grasp fold, B domain"/>
    <property type="match status" value="1"/>
</dbReference>
<comment type="caution">
    <text evidence="7">The sequence shown here is derived from an EMBL/GenBank/DDBJ whole genome shotgun (WGS) entry which is preliminary data.</text>
</comment>
<proteinExistence type="predicted"/>
<dbReference type="PROSITE" id="PS51221">
    <property type="entry name" value="TTL"/>
    <property type="match status" value="1"/>
</dbReference>
<dbReference type="GO" id="GO:0005524">
    <property type="term" value="F:ATP binding"/>
    <property type="evidence" value="ECO:0007669"/>
    <property type="project" value="UniProtKB-KW"/>
</dbReference>
<dbReference type="GO" id="GO:0060271">
    <property type="term" value="P:cilium assembly"/>
    <property type="evidence" value="ECO:0007669"/>
    <property type="project" value="TreeGrafter"/>
</dbReference>
<dbReference type="Proteomes" id="UP000186817">
    <property type="component" value="Unassembled WGS sequence"/>
</dbReference>
<keyword evidence="8" id="KW-1185">Reference proteome</keyword>
<dbReference type="OrthoDB" id="10255472at2759"/>
<dbReference type="InterPro" id="IPR051437">
    <property type="entry name" value="TTLL_monoglycylase"/>
</dbReference>
<organism evidence="7 8">
    <name type="scientific">Symbiodinium microadriaticum</name>
    <name type="common">Dinoflagellate</name>
    <name type="synonym">Zooxanthella microadriatica</name>
    <dbReference type="NCBI Taxonomy" id="2951"/>
    <lineage>
        <taxon>Eukaryota</taxon>
        <taxon>Sar</taxon>
        <taxon>Alveolata</taxon>
        <taxon>Dinophyceae</taxon>
        <taxon>Suessiales</taxon>
        <taxon>Symbiodiniaceae</taxon>
        <taxon>Symbiodinium</taxon>
    </lineage>
</organism>
<dbReference type="GO" id="GO:0003341">
    <property type="term" value="P:cilium movement"/>
    <property type="evidence" value="ECO:0007669"/>
    <property type="project" value="TreeGrafter"/>
</dbReference>
<feature type="region of interest" description="Disordered" evidence="6">
    <location>
        <begin position="534"/>
        <end position="560"/>
    </location>
</feature>
<dbReference type="AlphaFoldDB" id="A0A1Q9DG84"/>
<dbReference type="PANTHER" id="PTHR45870">
    <property type="entry name" value="TUBULIN MONOGLYCYLASE TTLL3"/>
    <property type="match status" value="1"/>
</dbReference>
<dbReference type="GO" id="GO:0070736">
    <property type="term" value="F:protein-glycine ligase activity, initiating"/>
    <property type="evidence" value="ECO:0007669"/>
    <property type="project" value="TreeGrafter"/>
</dbReference>
<keyword evidence="2" id="KW-0963">Cytoplasm</keyword>
<dbReference type="GO" id="GO:0005930">
    <property type="term" value="C:axoneme"/>
    <property type="evidence" value="ECO:0007669"/>
    <property type="project" value="TreeGrafter"/>
</dbReference>
<keyword evidence="3" id="KW-0436">Ligase</keyword>
<protein>
    <submittedName>
        <fullName evidence="7">Tubulin glycylase 3A</fullName>
    </submittedName>
</protein>
<evidence type="ECO:0000256" key="4">
    <source>
        <dbReference type="ARBA" id="ARBA00022741"/>
    </source>
</evidence>
<evidence type="ECO:0000256" key="6">
    <source>
        <dbReference type="SAM" id="MobiDB-lite"/>
    </source>
</evidence>
<evidence type="ECO:0000256" key="3">
    <source>
        <dbReference type="ARBA" id="ARBA00022598"/>
    </source>
</evidence>
<feature type="compositionally biased region" description="Basic and acidic residues" evidence="6">
    <location>
        <begin position="534"/>
        <end position="549"/>
    </location>
</feature>
<keyword evidence="5" id="KW-0067">ATP-binding</keyword>
<evidence type="ECO:0000313" key="8">
    <source>
        <dbReference type="Proteomes" id="UP000186817"/>
    </source>
</evidence>
<dbReference type="EMBL" id="LSRX01000553">
    <property type="protein sequence ID" value="OLP94204.1"/>
    <property type="molecule type" value="Genomic_DNA"/>
</dbReference>
<feature type="region of interest" description="Disordered" evidence="6">
    <location>
        <begin position="74"/>
        <end position="109"/>
    </location>
</feature>
<feature type="compositionally biased region" description="Basic residues" evidence="6">
    <location>
        <begin position="85"/>
        <end position="97"/>
    </location>
</feature>
<evidence type="ECO:0000256" key="1">
    <source>
        <dbReference type="ARBA" id="ARBA00004496"/>
    </source>
</evidence>
<reference evidence="7 8" key="1">
    <citation type="submission" date="2016-02" db="EMBL/GenBank/DDBJ databases">
        <title>Genome analysis of coral dinoflagellate symbionts highlights evolutionary adaptations to a symbiotic lifestyle.</title>
        <authorList>
            <person name="Aranda M."/>
            <person name="Li Y."/>
            <person name="Liew Y.J."/>
            <person name="Baumgarten S."/>
            <person name="Simakov O."/>
            <person name="Wilson M."/>
            <person name="Piel J."/>
            <person name="Ashoor H."/>
            <person name="Bougouffa S."/>
            <person name="Bajic V.B."/>
            <person name="Ryu T."/>
            <person name="Ravasi T."/>
            <person name="Bayer T."/>
            <person name="Micklem G."/>
            <person name="Kim H."/>
            <person name="Bhak J."/>
            <person name="Lajeunesse T.C."/>
            <person name="Voolstra C.R."/>
        </authorList>
    </citation>
    <scope>NUCLEOTIDE SEQUENCE [LARGE SCALE GENOMIC DNA]</scope>
    <source>
        <strain evidence="7 8">CCMP2467</strain>
    </source>
</reference>
<name>A0A1Q9DG84_SYMMI</name>